<proteinExistence type="predicted"/>
<dbReference type="AlphaFoldDB" id="D6PJP7"/>
<feature type="transmembrane region" description="Helical" evidence="1">
    <location>
        <begin position="103"/>
        <end position="124"/>
    </location>
</feature>
<name>D6PJP7_9ZZZZ</name>
<accession>D6PJP7</accession>
<keyword evidence="1" id="KW-0812">Transmembrane</keyword>
<keyword evidence="1" id="KW-1133">Transmembrane helix</keyword>
<keyword evidence="1" id="KW-0472">Membrane</keyword>
<evidence type="ECO:0000256" key="1">
    <source>
        <dbReference type="SAM" id="Phobius"/>
    </source>
</evidence>
<protein>
    <submittedName>
        <fullName evidence="2">Uncharacterized protein</fullName>
    </submittedName>
</protein>
<dbReference type="EMBL" id="GU943111">
    <property type="protein sequence ID" value="ADD95948.1"/>
    <property type="molecule type" value="Genomic_DNA"/>
</dbReference>
<sequence>MPKDTITQLLEKVASGKVSVKDARLALEDASLTEEEMDAAINHGVFNPAEPGTIISASLAPSGSSALTVFFFGWGIFWTIFWFGTMLYGLLNGSAWDQQQLAYHSAMGLSTLIMMGIVYLKWVLPNTIIVKHSQNKYVPEHQKDWREYNW</sequence>
<feature type="transmembrane region" description="Helical" evidence="1">
    <location>
        <begin position="66"/>
        <end position="91"/>
    </location>
</feature>
<evidence type="ECO:0000313" key="2">
    <source>
        <dbReference type="EMBL" id="ADD95948.1"/>
    </source>
</evidence>
<organism evidence="2">
    <name type="scientific">uncultured organism MedDCM-OCT-S04-C1</name>
    <dbReference type="NCBI Taxonomy" id="743604"/>
    <lineage>
        <taxon>unclassified sequences</taxon>
        <taxon>environmental samples</taxon>
    </lineage>
</organism>
<reference evidence="2" key="1">
    <citation type="journal article" date="2010" name="ISME J.">
        <title>Metagenome of the Mediterranean deep chlorophyll maximum studied by direct and fosmid library 454 pyrosequencing.</title>
        <authorList>
            <person name="Ghai R."/>
            <person name="Martin-Cuadrado A.B."/>
            <person name="Molto A.G."/>
            <person name="Heredia I.G."/>
            <person name="Cabrera R."/>
            <person name="Martin J."/>
            <person name="Verdu M."/>
            <person name="Deschamps P."/>
            <person name="Moreira D."/>
            <person name="Lopez-Garcia P."/>
            <person name="Mira A."/>
            <person name="Rodriguez-Valera F."/>
        </authorList>
    </citation>
    <scope>NUCLEOTIDE SEQUENCE</scope>
</reference>